<evidence type="ECO:0000256" key="1">
    <source>
        <dbReference type="ARBA" id="ARBA00004123"/>
    </source>
</evidence>
<evidence type="ECO:0000259" key="6">
    <source>
        <dbReference type="SMART" id="SM00746"/>
    </source>
</evidence>
<organism evidence="7 8">
    <name type="scientific">Tanacetum coccineum</name>
    <dbReference type="NCBI Taxonomy" id="301880"/>
    <lineage>
        <taxon>Eukaryota</taxon>
        <taxon>Viridiplantae</taxon>
        <taxon>Streptophyta</taxon>
        <taxon>Embryophyta</taxon>
        <taxon>Tracheophyta</taxon>
        <taxon>Spermatophyta</taxon>
        <taxon>Magnoliopsida</taxon>
        <taxon>eudicotyledons</taxon>
        <taxon>Gunneridae</taxon>
        <taxon>Pentapetalae</taxon>
        <taxon>asterids</taxon>
        <taxon>campanulids</taxon>
        <taxon>Asterales</taxon>
        <taxon>Asteraceae</taxon>
        <taxon>Asteroideae</taxon>
        <taxon>Anthemideae</taxon>
        <taxon>Anthemidinae</taxon>
        <taxon>Tanacetum</taxon>
    </lineage>
</organism>
<feature type="domain" description="TRASH" evidence="6">
    <location>
        <begin position="6"/>
        <end position="44"/>
    </location>
</feature>
<gene>
    <name evidence="7" type="ORF">Tco_1006820</name>
</gene>
<evidence type="ECO:0000256" key="2">
    <source>
        <dbReference type="ARBA" id="ARBA00005647"/>
    </source>
</evidence>
<dbReference type="Gene3D" id="2.30.170.20">
    <property type="entry name" value="Ribosomal protein L24e"/>
    <property type="match status" value="1"/>
</dbReference>
<keyword evidence="4" id="KW-0539">Nucleus</keyword>
<reference evidence="7" key="1">
    <citation type="journal article" date="2022" name="Int. J. Mol. Sci.">
        <title>Draft Genome of Tanacetum Coccineum: Genomic Comparison of Closely Related Tanacetum-Family Plants.</title>
        <authorList>
            <person name="Yamashiro T."/>
            <person name="Shiraishi A."/>
            <person name="Nakayama K."/>
            <person name="Satake H."/>
        </authorList>
    </citation>
    <scope>NUCLEOTIDE SEQUENCE</scope>
</reference>
<comment type="subcellular location">
    <subcellularLocation>
        <location evidence="1">Nucleus</location>
    </subcellularLocation>
</comment>
<reference evidence="7" key="2">
    <citation type="submission" date="2022-01" db="EMBL/GenBank/DDBJ databases">
        <authorList>
            <person name="Yamashiro T."/>
            <person name="Shiraishi A."/>
            <person name="Satake H."/>
            <person name="Nakayama K."/>
        </authorList>
    </citation>
    <scope>NUCLEOTIDE SEQUENCE</scope>
</reference>
<dbReference type="EMBL" id="BQNB010017447">
    <property type="protein sequence ID" value="GJT63287.1"/>
    <property type="molecule type" value="Genomic_DNA"/>
</dbReference>
<comment type="similarity">
    <text evidence="2">Belongs to the eukaryotic ribosomal protein eL24 family.</text>
</comment>
<dbReference type="InterPro" id="IPR023442">
    <property type="entry name" value="Ribosomal_eL24_CS"/>
</dbReference>
<feature type="region of interest" description="Disordered" evidence="5">
    <location>
        <begin position="108"/>
        <end position="128"/>
    </location>
</feature>
<dbReference type="PROSITE" id="PS01073">
    <property type="entry name" value="RIBOSOMAL_L24E"/>
    <property type="match status" value="1"/>
</dbReference>
<dbReference type="CDD" id="cd00472">
    <property type="entry name" value="Ribosomal_L24e_L24"/>
    <property type="match status" value="1"/>
</dbReference>
<comment type="caution">
    <text evidence="7">The sequence shown here is derived from an EMBL/GenBank/DDBJ whole genome shotgun (WGS) entry which is preliminary data.</text>
</comment>
<dbReference type="Proteomes" id="UP001151760">
    <property type="component" value="Unassembled WGS sequence"/>
</dbReference>
<evidence type="ECO:0000256" key="3">
    <source>
        <dbReference type="ARBA" id="ARBA00022517"/>
    </source>
</evidence>
<evidence type="ECO:0000313" key="8">
    <source>
        <dbReference type="Proteomes" id="UP001151760"/>
    </source>
</evidence>
<keyword evidence="3" id="KW-0690">Ribosome biogenesis</keyword>
<dbReference type="SUPFAM" id="SSF57716">
    <property type="entry name" value="Glucocorticoid receptor-like (DNA-binding domain)"/>
    <property type="match status" value="1"/>
</dbReference>
<keyword evidence="8" id="KW-1185">Reference proteome</keyword>
<dbReference type="PANTHER" id="PTHR10792">
    <property type="entry name" value="60S RIBOSOMAL PROTEIN L24"/>
    <property type="match status" value="1"/>
</dbReference>
<accession>A0ABQ5FIX6</accession>
<proteinExistence type="inferred from homology"/>
<dbReference type="InterPro" id="IPR038630">
    <property type="entry name" value="L24e/L24_sf"/>
</dbReference>
<dbReference type="InterPro" id="IPR056366">
    <property type="entry name" value="Ribosomal_eL24"/>
</dbReference>
<dbReference type="InterPro" id="IPR011017">
    <property type="entry name" value="TRASH_dom"/>
</dbReference>
<evidence type="ECO:0000256" key="4">
    <source>
        <dbReference type="ARBA" id="ARBA00023242"/>
    </source>
</evidence>
<protein>
    <submittedName>
        <fullName evidence="7">Probable ribosome biogenesis protein RLP24</fullName>
    </submittedName>
</protein>
<name>A0ABQ5FIX6_9ASTR</name>
<dbReference type="SMART" id="SM00746">
    <property type="entry name" value="TRASH"/>
    <property type="match status" value="1"/>
</dbReference>
<sequence>MRLEKCWFCSSTVYPGHGIQFVRNDAKIFRFCRSKCHKNFKMKRNPRKVKWTKAYRRLHGKDMTQDATFEFERKRNRPERYDRNLTENTLKAIKTIDKVRSRREETHLKNRMKGKAGKERREAKKEHDQQIHMVVAPGALVKDSSTKAAKVKVKVQHETSENRMEEKAVTFIKNRRQGETLRMTRNTVIIDRYGAHDHLVAAYFSAHPIYAAYRFRKRFLVSRELFTSIAEEVTNHCAYFRNTTDCTKGEGISTFIKFTFAIRQLAYDTTSRESLLYFYKFVMEIYGAEYLRKPTYTDVEKLCTFHEEKHMFLGILGRFDCVD</sequence>
<feature type="compositionally biased region" description="Basic and acidic residues" evidence="5">
    <location>
        <begin position="116"/>
        <end position="128"/>
    </location>
</feature>
<evidence type="ECO:0000256" key="5">
    <source>
        <dbReference type="SAM" id="MobiDB-lite"/>
    </source>
</evidence>
<evidence type="ECO:0000313" key="7">
    <source>
        <dbReference type="EMBL" id="GJT63287.1"/>
    </source>
</evidence>
<dbReference type="Pfam" id="PF01246">
    <property type="entry name" value="Ribosomal_L24e"/>
    <property type="match status" value="1"/>
</dbReference>
<dbReference type="PANTHER" id="PTHR10792:SF8">
    <property type="entry name" value="RIBOSOME BIOGENESIS PROTEIN RLP24-RELATED"/>
    <property type="match status" value="1"/>
</dbReference>
<dbReference type="InterPro" id="IPR000988">
    <property type="entry name" value="Ribosomal_eL24-rel_N"/>
</dbReference>